<dbReference type="GO" id="GO:0006167">
    <property type="term" value="P:AMP biosynthetic process"/>
    <property type="evidence" value="ECO:0007669"/>
    <property type="project" value="TreeGrafter"/>
</dbReference>
<evidence type="ECO:0000313" key="6">
    <source>
        <dbReference type="Proteomes" id="UP000298860"/>
    </source>
</evidence>
<keyword evidence="6" id="KW-1185">Reference proteome</keyword>
<accession>A0A4D4JE31</accession>
<dbReference type="InterPro" id="IPR029033">
    <property type="entry name" value="His_PPase_superfam"/>
</dbReference>
<dbReference type="InterPro" id="IPR051325">
    <property type="entry name" value="Nudix_hydrolase_domain"/>
</dbReference>
<dbReference type="PROSITE" id="PS51462">
    <property type="entry name" value="NUDIX"/>
    <property type="match status" value="1"/>
</dbReference>
<dbReference type="Pfam" id="PF00300">
    <property type="entry name" value="His_Phos_1"/>
    <property type="match status" value="1"/>
</dbReference>
<evidence type="ECO:0000256" key="2">
    <source>
        <dbReference type="ARBA" id="ARBA00022801"/>
    </source>
</evidence>
<dbReference type="InterPro" id="IPR000086">
    <property type="entry name" value="NUDIX_hydrolase_dom"/>
</dbReference>
<protein>
    <submittedName>
        <fullName evidence="5">NUDIX hydrolase</fullName>
    </submittedName>
</protein>
<comment type="caution">
    <text evidence="5">The sequence shown here is derived from an EMBL/GenBank/DDBJ whole genome shotgun (WGS) entry which is preliminary data.</text>
</comment>
<organism evidence="5 6">
    <name type="scientific">Gandjariella thermophila</name>
    <dbReference type="NCBI Taxonomy" id="1931992"/>
    <lineage>
        <taxon>Bacteria</taxon>
        <taxon>Bacillati</taxon>
        <taxon>Actinomycetota</taxon>
        <taxon>Actinomycetes</taxon>
        <taxon>Pseudonocardiales</taxon>
        <taxon>Pseudonocardiaceae</taxon>
        <taxon>Gandjariella</taxon>
    </lineage>
</organism>
<dbReference type="SUPFAM" id="SSF53254">
    <property type="entry name" value="Phosphoglycerate mutase-like"/>
    <property type="match status" value="1"/>
</dbReference>
<dbReference type="PRINTS" id="PR00502">
    <property type="entry name" value="NUDIXFAMILY"/>
</dbReference>
<proteinExistence type="inferred from homology"/>
<dbReference type="PROSITE" id="PS00893">
    <property type="entry name" value="NUDIX_BOX"/>
    <property type="match status" value="1"/>
</dbReference>
<evidence type="ECO:0000259" key="4">
    <source>
        <dbReference type="PROSITE" id="PS51462"/>
    </source>
</evidence>
<dbReference type="Gene3D" id="3.90.79.10">
    <property type="entry name" value="Nucleoside Triphosphate Pyrophosphohydrolase"/>
    <property type="match status" value="1"/>
</dbReference>
<gene>
    <name evidence="5" type="ORF">GTS_42420</name>
</gene>
<dbReference type="PANTHER" id="PTHR21340:SF0">
    <property type="entry name" value="BIS(5'-NUCLEOSYL)-TETRAPHOSPHATASE [ASYMMETRICAL]"/>
    <property type="match status" value="1"/>
</dbReference>
<dbReference type="Proteomes" id="UP000298860">
    <property type="component" value="Unassembled WGS sequence"/>
</dbReference>
<dbReference type="AlphaFoldDB" id="A0A4D4JE31"/>
<dbReference type="GO" id="GO:0006754">
    <property type="term" value="P:ATP biosynthetic process"/>
    <property type="evidence" value="ECO:0007669"/>
    <property type="project" value="TreeGrafter"/>
</dbReference>
<comment type="similarity">
    <text evidence="1 3">Belongs to the Nudix hydrolase family.</text>
</comment>
<feature type="domain" description="Nudix hydrolase" evidence="4">
    <location>
        <begin position="14"/>
        <end position="162"/>
    </location>
</feature>
<evidence type="ECO:0000313" key="5">
    <source>
        <dbReference type="EMBL" id="GDY32609.1"/>
    </source>
</evidence>
<dbReference type="InterPro" id="IPR020476">
    <property type="entry name" value="Nudix_hydrolase"/>
</dbReference>
<dbReference type="PANTHER" id="PTHR21340">
    <property type="entry name" value="DIADENOSINE 5,5-P1,P4-TETRAPHOSPHATE PYROPHOSPHOHYDROLASE MUTT"/>
    <property type="match status" value="1"/>
</dbReference>
<dbReference type="CDD" id="cd03673">
    <property type="entry name" value="NUDIX_Ap6A_hydrolase"/>
    <property type="match status" value="1"/>
</dbReference>
<dbReference type="InterPro" id="IPR013078">
    <property type="entry name" value="His_Pase_superF_clade-1"/>
</dbReference>
<dbReference type="SMART" id="SM00855">
    <property type="entry name" value="PGAM"/>
    <property type="match status" value="1"/>
</dbReference>
<dbReference type="InterPro" id="IPR020084">
    <property type="entry name" value="NUDIX_hydrolase_CS"/>
</dbReference>
<dbReference type="Gene3D" id="3.40.50.1240">
    <property type="entry name" value="Phosphoglycerate mutase-like"/>
    <property type="match status" value="1"/>
</dbReference>
<dbReference type="GO" id="GO:0004081">
    <property type="term" value="F:bis(5'-nucleosyl)-tetraphosphatase (asymmetrical) activity"/>
    <property type="evidence" value="ECO:0007669"/>
    <property type="project" value="TreeGrafter"/>
</dbReference>
<name>A0A4D4JE31_9PSEU</name>
<dbReference type="SUPFAM" id="SSF55811">
    <property type="entry name" value="Nudix"/>
    <property type="match status" value="1"/>
</dbReference>
<dbReference type="InterPro" id="IPR015797">
    <property type="entry name" value="NUDIX_hydrolase-like_dom_sf"/>
</dbReference>
<dbReference type="CDD" id="cd07067">
    <property type="entry name" value="HP_PGM_like"/>
    <property type="match status" value="1"/>
</dbReference>
<dbReference type="Pfam" id="PF00293">
    <property type="entry name" value="NUDIX"/>
    <property type="match status" value="1"/>
</dbReference>
<sequence length="358" mass="38092">MGRADDGGPDATGDAVRAAGAVLWRPGDGARGPAAGNRDIGIEVALVHRPRYDDWSLPKGKLDPGETEPVAAVREIAEETGYRAVLGPFLRRIRYSVTRKRDLPPRRAGRVSPKVVDYFAARAVDGAFRANAEVDELRWLPLGEAEALLSYPGDREVLAAFRALPYPLTSVLLIRHAEAGSRDEWPGEDDLRPLTPAGKAQAEALRELLPLFGVDRVYSAPPLRCAQTVRGLAEDLGTPIRQEPLLGEKGYLQDPAASEARLLEIAATGGTPVVSSQGGVIPALVAGIAEHDGLALGEVHSRKGSLWVLSFVQPKQPDGNPGSGGTRPTARPRLVAAHYIPTALAESSVPVRRANPSG</sequence>
<reference evidence="6" key="1">
    <citation type="submission" date="2019-04" db="EMBL/GenBank/DDBJ databases">
        <title>Draft genome sequence of Pseudonocardiaceae bacterium SL3-2-4.</title>
        <authorList>
            <person name="Ningsih F."/>
            <person name="Yokota A."/>
            <person name="Sakai Y."/>
            <person name="Nanatani K."/>
            <person name="Yabe S."/>
            <person name="Oetari A."/>
            <person name="Sjamsuridzal W."/>
        </authorList>
    </citation>
    <scope>NUCLEOTIDE SEQUENCE [LARGE SCALE GENOMIC DNA]</scope>
    <source>
        <strain evidence="6">SL3-2-4</strain>
    </source>
</reference>
<keyword evidence="2 3" id="KW-0378">Hydrolase</keyword>
<dbReference type="EMBL" id="BJFL01000026">
    <property type="protein sequence ID" value="GDY32609.1"/>
    <property type="molecule type" value="Genomic_DNA"/>
</dbReference>
<evidence type="ECO:0000256" key="3">
    <source>
        <dbReference type="RuleBase" id="RU003476"/>
    </source>
</evidence>
<evidence type="ECO:0000256" key="1">
    <source>
        <dbReference type="ARBA" id="ARBA00005582"/>
    </source>
</evidence>